<dbReference type="AlphaFoldDB" id="A0A512NSA0"/>
<name>A0A512NSA0_9HYPH</name>
<feature type="binding site" evidence="5">
    <location>
        <position position="90"/>
    </location>
    <ligand>
        <name>Mg(2+)</name>
        <dbReference type="ChEBI" id="CHEBI:18420"/>
        <label>2</label>
    </ligand>
</feature>
<dbReference type="Gene3D" id="3.30.540.10">
    <property type="entry name" value="Fructose-1,6-Bisphosphatase, subunit A, domain 1"/>
    <property type="match status" value="1"/>
</dbReference>
<dbReference type="PANTHER" id="PTHR20854:SF4">
    <property type="entry name" value="INOSITOL-1-MONOPHOSPHATASE-RELATED"/>
    <property type="match status" value="1"/>
</dbReference>
<reference evidence="6 7" key="1">
    <citation type="submission" date="2019-07" db="EMBL/GenBank/DDBJ databases">
        <title>Whole genome shotgun sequence of Reyranella soli NBRC 108950.</title>
        <authorList>
            <person name="Hosoyama A."/>
            <person name="Uohara A."/>
            <person name="Ohji S."/>
            <person name="Ichikawa N."/>
        </authorList>
    </citation>
    <scope>NUCLEOTIDE SEQUENCE [LARGE SCALE GENOMIC DNA]</scope>
    <source>
        <strain evidence="6 7">NBRC 108950</strain>
    </source>
</reference>
<dbReference type="InterPro" id="IPR020583">
    <property type="entry name" value="Inositol_monoP_metal-BS"/>
</dbReference>
<accession>A0A512NSA0</accession>
<dbReference type="EMBL" id="BKAJ01000259">
    <property type="protein sequence ID" value="GEP61819.1"/>
    <property type="molecule type" value="Genomic_DNA"/>
</dbReference>
<evidence type="ECO:0000256" key="5">
    <source>
        <dbReference type="PIRSR" id="PIRSR600760-2"/>
    </source>
</evidence>
<feature type="binding site" evidence="5">
    <location>
        <position position="89"/>
    </location>
    <ligand>
        <name>Mg(2+)</name>
        <dbReference type="ChEBI" id="CHEBI:18420"/>
        <label>1</label>
        <note>catalytic</note>
    </ligand>
</feature>
<dbReference type="PRINTS" id="PR00377">
    <property type="entry name" value="IMPHPHTASES"/>
</dbReference>
<dbReference type="PROSITE" id="PS00629">
    <property type="entry name" value="IMP_1"/>
    <property type="match status" value="1"/>
</dbReference>
<sequence length="189" mass="20571">MIDDFSRSCAALEQLVRQAGDLALGQFRRLAGDSVHLKGHLDLVTAADREVERFLTDGLSRFFPQDGVFGEEGAAVPDRSGRIWVIDPIDGTLNFVRGSEQWAVSVGLFQDGRPQFGIIHAPARDQVLIGGRDLRPTVNGRALDPPAALERSSAVVAVSLNPAFPASGRLAVMEFIMADARIELRPPWQ</sequence>
<keyword evidence="7" id="KW-1185">Reference proteome</keyword>
<evidence type="ECO:0000256" key="3">
    <source>
        <dbReference type="ARBA" id="ARBA00022801"/>
    </source>
</evidence>
<dbReference type="GO" id="GO:0046872">
    <property type="term" value="F:metal ion binding"/>
    <property type="evidence" value="ECO:0007669"/>
    <property type="project" value="UniProtKB-KW"/>
</dbReference>
<evidence type="ECO:0000256" key="4">
    <source>
        <dbReference type="ARBA" id="ARBA00022842"/>
    </source>
</evidence>
<feature type="binding site" evidence="5">
    <location>
        <position position="87"/>
    </location>
    <ligand>
        <name>Mg(2+)</name>
        <dbReference type="ChEBI" id="CHEBI:18420"/>
        <label>1</label>
        <note>catalytic</note>
    </ligand>
</feature>
<proteinExistence type="inferred from homology"/>
<feature type="binding site" evidence="5">
    <location>
        <position position="71"/>
    </location>
    <ligand>
        <name>Mg(2+)</name>
        <dbReference type="ChEBI" id="CHEBI:18420"/>
        <label>1</label>
        <note>catalytic</note>
    </ligand>
</feature>
<organism evidence="6 7">
    <name type="scientific">Reyranella soli</name>
    <dbReference type="NCBI Taxonomy" id="1230389"/>
    <lineage>
        <taxon>Bacteria</taxon>
        <taxon>Pseudomonadati</taxon>
        <taxon>Pseudomonadota</taxon>
        <taxon>Alphaproteobacteria</taxon>
        <taxon>Hyphomicrobiales</taxon>
        <taxon>Reyranellaceae</taxon>
        <taxon>Reyranella</taxon>
    </lineage>
</organism>
<keyword evidence="4 5" id="KW-0460">Magnesium</keyword>
<dbReference type="RefSeq" id="WP_170303845.1">
    <property type="nucleotide sequence ID" value="NZ_BKAJ01000259.1"/>
</dbReference>
<evidence type="ECO:0000256" key="2">
    <source>
        <dbReference type="ARBA" id="ARBA00022723"/>
    </source>
</evidence>
<dbReference type="SUPFAM" id="SSF56655">
    <property type="entry name" value="Carbohydrate phosphatase"/>
    <property type="match status" value="1"/>
</dbReference>
<evidence type="ECO:0008006" key="8">
    <source>
        <dbReference type="Google" id="ProtNLM"/>
    </source>
</evidence>
<dbReference type="Proteomes" id="UP000321058">
    <property type="component" value="Unassembled WGS sequence"/>
</dbReference>
<comment type="caution">
    <text evidence="6">The sequence shown here is derived from an EMBL/GenBank/DDBJ whole genome shotgun (WGS) entry which is preliminary data.</text>
</comment>
<protein>
    <recommendedName>
        <fullName evidence="8">Inositol monophosphatase</fullName>
    </recommendedName>
</protein>
<dbReference type="GO" id="GO:0007165">
    <property type="term" value="P:signal transduction"/>
    <property type="evidence" value="ECO:0007669"/>
    <property type="project" value="TreeGrafter"/>
</dbReference>
<evidence type="ECO:0000313" key="6">
    <source>
        <dbReference type="EMBL" id="GEP61819.1"/>
    </source>
</evidence>
<dbReference type="GO" id="GO:0008934">
    <property type="term" value="F:inositol monophosphate 1-phosphatase activity"/>
    <property type="evidence" value="ECO:0007669"/>
    <property type="project" value="TreeGrafter"/>
</dbReference>
<keyword evidence="2 5" id="KW-0479">Metal-binding</keyword>
<dbReference type="GO" id="GO:0006020">
    <property type="term" value="P:inositol metabolic process"/>
    <property type="evidence" value="ECO:0007669"/>
    <property type="project" value="TreeGrafter"/>
</dbReference>
<keyword evidence="3" id="KW-0378">Hydrolase</keyword>
<gene>
    <name evidence="6" type="ORF">RSO01_89850</name>
</gene>
<dbReference type="InterPro" id="IPR000760">
    <property type="entry name" value="Inositol_monophosphatase-like"/>
</dbReference>
<comment type="cofactor">
    <cofactor evidence="5">
        <name>Mg(2+)</name>
        <dbReference type="ChEBI" id="CHEBI:18420"/>
    </cofactor>
</comment>
<comment type="similarity">
    <text evidence="1">Belongs to the inositol monophosphatase superfamily.</text>
</comment>
<dbReference type="PANTHER" id="PTHR20854">
    <property type="entry name" value="INOSITOL MONOPHOSPHATASE"/>
    <property type="match status" value="1"/>
</dbReference>
<evidence type="ECO:0000256" key="1">
    <source>
        <dbReference type="ARBA" id="ARBA00009759"/>
    </source>
</evidence>
<evidence type="ECO:0000313" key="7">
    <source>
        <dbReference type="Proteomes" id="UP000321058"/>
    </source>
</evidence>
<dbReference type="Pfam" id="PF00459">
    <property type="entry name" value="Inositol_P"/>
    <property type="match status" value="1"/>
</dbReference>